<evidence type="ECO:0000313" key="2">
    <source>
        <dbReference type="Proteomes" id="UP000229816"/>
    </source>
</evidence>
<dbReference type="Proteomes" id="UP000229816">
    <property type="component" value="Unassembled WGS sequence"/>
</dbReference>
<evidence type="ECO:0000313" key="1">
    <source>
        <dbReference type="EMBL" id="PJC28418.1"/>
    </source>
</evidence>
<dbReference type="AlphaFoldDB" id="A0A2M8ETI1"/>
<dbReference type="EMBL" id="PFSF01000006">
    <property type="protein sequence ID" value="PJC28418.1"/>
    <property type="molecule type" value="Genomic_DNA"/>
</dbReference>
<name>A0A2M8ETI1_9BACT</name>
<proteinExistence type="predicted"/>
<sequence length="416" mass="47510">MSSRQELGERLTIEETRQQWEKLLRERILRGEERGIRIIKKQAEPILSLPALSGHPYPRAPEARIHEFGSIYTSRWLPKDVSPVDGKLTIENPQKYIHIRSRGEWHVDLADLRKVALSERPVVELIFGRIDSDIETAIRQQLHILEGYRPGTEAVELEQVKKAVAFAQGQSLRFLADRLTKDDLEDLLKRTTNFLEKSGLLSSGIRQPEKIKMRKMLLRAFQTDKLDRVNPLVSRVRLRSAYLAGIKRAVAASLIVEKTEDNLRLLSWEREMTRWALEMALDDLANFAGIGIRGHVAFWKEDEVVSDTQIKAMIKVLEYIAGKRGLLSTPKVVDYVGPAKLAAINLLGVSAVKDIDLTRQIIGSDEVVDELRRLPPVPVLLYKREFAAARQRLRWSHTIIEMVLADYALIEKPKTS</sequence>
<gene>
    <name evidence="1" type="ORF">CO054_00225</name>
</gene>
<comment type="caution">
    <text evidence="1">The sequence shown here is derived from an EMBL/GenBank/DDBJ whole genome shotgun (WGS) entry which is preliminary data.</text>
</comment>
<accession>A0A2M8ETI1</accession>
<reference evidence="2" key="1">
    <citation type="submission" date="2017-09" db="EMBL/GenBank/DDBJ databases">
        <title>Depth-based differentiation of microbial function through sediment-hosted aquifers and enrichment of novel symbionts in the deep terrestrial subsurface.</title>
        <authorList>
            <person name="Probst A.J."/>
            <person name="Ladd B."/>
            <person name="Jarett J.K."/>
            <person name="Geller-Mcgrath D.E."/>
            <person name="Sieber C.M.K."/>
            <person name="Emerson J.B."/>
            <person name="Anantharaman K."/>
            <person name="Thomas B.C."/>
            <person name="Malmstrom R."/>
            <person name="Stieglmeier M."/>
            <person name="Klingl A."/>
            <person name="Woyke T."/>
            <person name="Ryan C.M."/>
            <person name="Banfield J.F."/>
        </authorList>
    </citation>
    <scope>NUCLEOTIDE SEQUENCE [LARGE SCALE GENOMIC DNA]</scope>
</reference>
<organism evidence="1 2">
    <name type="scientific">Candidatus Shapirobacteria bacterium CG_4_9_14_0_2_um_filter_39_11</name>
    <dbReference type="NCBI Taxonomy" id="1974478"/>
    <lineage>
        <taxon>Bacteria</taxon>
        <taxon>Candidatus Shapironibacteriota</taxon>
    </lineage>
</organism>
<protein>
    <submittedName>
        <fullName evidence="1">Uncharacterized protein</fullName>
    </submittedName>
</protein>